<dbReference type="EMBL" id="KN837192">
    <property type="protein sequence ID" value="KIJ35128.1"/>
    <property type="molecule type" value="Genomic_DNA"/>
</dbReference>
<evidence type="ECO:0000313" key="1">
    <source>
        <dbReference type="EMBL" id="KIJ35128.1"/>
    </source>
</evidence>
<organism evidence="1 2">
    <name type="scientific">Sphaerobolus stellatus (strain SS14)</name>
    <dbReference type="NCBI Taxonomy" id="990650"/>
    <lineage>
        <taxon>Eukaryota</taxon>
        <taxon>Fungi</taxon>
        <taxon>Dikarya</taxon>
        <taxon>Basidiomycota</taxon>
        <taxon>Agaricomycotina</taxon>
        <taxon>Agaricomycetes</taxon>
        <taxon>Phallomycetidae</taxon>
        <taxon>Geastrales</taxon>
        <taxon>Sphaerobolaceae</taxon>
        <taxon>Sphaerobolus</taxon>
    </lineage>
</organism>
<reference evidence="1 2" key="1">
    <citation type="submission" date="2014-06" db="EMBL/GenBank/DDBJ databases">
        <title>Evolutionary Origins and Diversification of the Mycorrhizal Mutualists.</title>
        <authorList>
            <consortium name="DOE Joint Genome Institute"/>
            <consortium name="Mycorrhizal Genomics Consortium"/>
            <person name="Kohler A."/>
            <person name="Kuo A."/>
            <person name="Nagy L.G."/>
            <person name="Floudas D."/>
            <person name="Copeland A."/>
            <person name="Barry K.W."/>
            <person name="Cichocki N."/>
            <person name="Veneault-Fourrey C."/>
            <person name="LaButti K."/>
            <person name="Lindquist E.A."/>
            <person name="Lipzen A."/>
            <person name="Lundell T."/>
            <person name="Morin E."/>
            <person name="Murat C."/>
            <person name="Riley R."/>
            <person name="Ohm R."/>
            <person name="Sun H."/>
            <person name="Tunlid A."/>
            <person name="Henrissat B."/>
            <person name="Grigoriev I.V."/>
            <person name="Hibbett D.S."/>
            <person name="Martin F."/>
        </authorList>
    </citation>
    <scope>NUCLEOTIDE SEQUENCE [LARGE SCALE GENOMIC DNA]</scope>
    <source>
        <strain evidence="1 2">SS14</strain>
    </source>
</reference>
<dbReference type="InterPro" id="IPR046521">
    <property type="entry name" value="DUF6698"/>
</dbReference>
<keyword evidence="2" id="KW-1185">Reference proteome</keyword>
<name>A0A0C9TXD5_SPHS4</name>
<dbReference type="Proteomes" id="UP000054279">
    <property type="component" value="Unassembled WGS sequence"/>
</dbReference>
<dbReference type="Pfam" id="PF20414">
    <property type="entry name" value="DUF6698"/>
    <property type="match status" value="1"/>
</dbReference>
<dbReference type="AlphaFoldDB" id="A0A0C9TXD5"/>
<gene>
    <name evidence="1" type="ORF">M422DRAFT_51636</name>
</gene>
<proteinExistence type="predicted"/>
<sequence>MTKIQSGLEEGTLEVGMEEWPCFLCEDFGSTYDPNDPVAHIFKSTLLLQVYPSIYCGTKTRMTGATEQSKCKLKGTAANLQSVSGRTITYIATHIYPLVVILSEKEEKMMFKVSIGRLYPSLRTKSWRARLL</sequence>
<evidence type="ECO:0000313" key="2">
    <source>
        <dbReference type="Proteomes" id="UP000054279"/>
    </source>
</evidence>
<accession>A0A0C9TXD5</accession>
<dbReference type="HOGENOM" id="CLU_1918411_0_0_1"/>
<protein>
    <submittedName>
        <fullName evidence="1">Uncharacterized protein</fullName>
    </submittedName>
</protein>